<keyword evidence="3" id="KW-1185">Reference proteome</keyword>
<evidence type="ECO:0000313" key="2">
    <source>
        <dbReference type="EMBL" id="PKI60689.1"/>
    </source>
</evidence>
<accession>A0A2I0JWI8</accession>
<gene>
    <name evidence="2" type="ORF">CRG98_018936</name>
</gene>
<sequence length="96" mass="10677">MGAGIKVWAFTIFGDTCADPNFVSLEPAHMRPIAWLGSGDIRRTRVRKSRHYLSTTRGSRVDRTRDSCGPARLRDSQTNSIDSDSQTPRLLTGIIT</sequence>
<name>A0A2I0JWI8_PUNGR</name>
<proteinExistence type="predicted"/>
<feature type="compositionally biased region" description="Polar residues" evidence="1">
    <location>
        <begin position="76"/>
        <end position="96"/>
    </location>
</feature>
<organism evidence="2 3">
    <name type="scientific">Punica granatum</name>
    <name type="common">Pomegranate</name>
    <dbReference type="NCBI Taxonomy" id="22663"/>
    <lineage>
        <taxon>Eukaryota</taxon>
        <taxon>Viridiplantae</taxon>
        <taxon>Streptophyta</taxon>
        <taxon>Embryophyta</taxon>
        <taxon>Tracheophyta</taxon>
        <taxon>Spermatophyta</taxon>
        <taxon>Magnoliopsida</taxon>
        <taxon>eudicotyledons</taxon>
        <taxon>Gunneridae</taxon>
        <taxon>Pentapetalae</taxon>
        <taxon>rosids</taxon>
        <taxon>malvids</taxon>
        <taxon>Myrtales</taxon>
        <taxon>Lythraceae</taxon>
        <taxon>Punica</taxon>
    </lineage>
</organism>
<reference evidence="2 3" key="1">
    <citation type="submission" date="2017-11" db="EMBL/GenBank/DDBJ databases">
        <title>De-novo sequencing of pomegranate (Punica granatum L.) genome.</title>
        <authorList>
            <person name="Akparov Z."/>
            <person name="Amiraslanov A."/>
            <person name="Hajiyeva S."/>
            <person name="Abbasov M."/>
            <person name="Kaur K."/>
            <person name="Hamwieh A."/>
            <person name="Solovyev V."/>
            <person name="Salamov A."/>
            <person name="Braich B."/>
            <person name="Kosarev P."/>
            <person name="Mahmoud A."/>
            <person name="Hajiyev E."/>
            <person name="Babayeva S."/>
            <person name="Izzatullayeva V."/>
            <person name="Mammadov A."/>
            <person name="Mammadov A."/>
            <person name="Sharifova S."/>
            <person name="Ojaghi J."/>
            <person name="Eynullazada K."/>
            <person name="Bayramov B."/>
            <person name="Abdulazimova A."/>
            <person name="Shahmuradov I."/>
        </authorList>
    </citation>
    <scope>NUCLEOTIDE SEQUENCE [LARGE SCALE GENOMIC DNA]</scope>
    <source>
        <strain evidence="3">cv. AG2017</strain>
        <tissue evidence="2">Leaf</tissue>
    </source>
</reference>
<feature type="region of interest" description="Disordered" evidence="1">
    <location>
        <begin position="52"/>
        <end position="96"/>
    </location>
</feature>
<evidence type="ECO:0000313" key="3">
    <source>
        <dbReference type="Proteomes" id="UP000233551"/>
    </source>
</evidence>
<evidence type="ECO:0000256" key="1">
    <source>
        <dbReference type="SAM" id="MobiDB-lite"/>
    </source>
</evidence>
<dbReference type="Proteomes" id="UP000233551">
    <property type="component" value="Unassembled WGS sequence"/>
</dbReference>
<comment type="caution">
    <text evidence="2">The sequence shown here is derived from an EMBL/GenBank/DDBJ whole genome shotgun (WGS) entry which is preliminary data.</text>
</comment>
<dbReference type="AlphaFoldDB" id="A0A2I0JWI8"/>
<protein>
    <submittedName>
        <fullName evidence="2">Uncharacterized protein</fullName>
    </submittedName>
</protein>
<dbReference type="EMBL" id="PGOL01001131">
    <property type="protein sequence ID" value="PKI60689.1"/>
    <property type="molecule type" value="Genomic_DNA"/>
</dbReference>